<sequence>MELSIIVFCYEKVFKTSVAQPYFGQTRLFFISSTSVRESPVHRAITSGETFSFRKFAAGTCNYGTADSPYVISCANSDFKQEYIGTHSYTGEDCYNPGSSRTDLYGDYYFVKSAEAMEITLNSATGKKEYLPFIGAIK</sequence>
<dbReference type="Proteomes" id="UP000190395">
    <property type="component" value="Unassembled WGS sequence"/>
</dbReference>
<dbReference type="AlphaFoldDB" id="A0A1T4R3E3"/>
<gene>
    <name evidence="1" type="ORF">SAMN02745152_02206</name>
</gene>
<protein>
    <submittedName>
        <fullName evidence="1">Uncharacterized protein</fullName>
    </submittedName>
</protein>
<organism evidence="1 2">
    <name type="scientific">Treponema berlinense</name>
    <dbReference type="NCBI Taxonomy" id="225004"/>
    <lineage>
        <taxon>Bacteria</taxon>
        <taxon>Pseudomonadati</taxon>
        <taxon>Spirochaetota</taxon>
        <taxon>Spirochaetia</taxon>
        <taxon>Spirochaetales</taxon>
        <taxon>Treponemataceae</taxon>
        <taxon>Treponema</taxon>
    </lineage>
</organism>
<evidence type="ECO:0000313" key="1">
    <source>
        <dbReference type="EMBL" id="SKA10148.1"/>
    </source>
</evidence>
<evidence type="ECO:0000313" key="2">
    <source>
        <dbReference type="Proteomes" id="UP000190395"/>
    </source>
</evidence>
<name>A0A1T4R3E3_9SPIR</name>
<accession>A0A1T4R3E3</accession>
<reference evidence="1 2" key="1">
    <citation type="submission" date="2017-02" db="EMBL/GenBank/DDBJ databases">
        <authorList>
            <person name="Peterson S.W."/>
        </authorList>
    </citation>
    <scope>NUCLEOTIDE SEQUENCE [LARGE SCALE GENOMIC DNA]</scope>
    <source>
        <strain evidence="1 2">ATCC BAA-909</strain>
    </source>
</reference>
<keyword evidence="2" id="KW-1185">Reference proteome</keyword>
<proteinExistence type="predicted"/>
<dbReference type="EMBL" id="FUXC01000025">
    <property type="protein sequence ID" value="SKA10148.1"/>
    <property type="molecule type" value="Genomic_DNA"/>
</dbReference>